<reference evidence="6 7" key="1">
    <citation type="submission" date="2023-11" db="EMBL/GenBank/DDBJ databases">
        <title>Gilvimarinus fulvus sp. nov., isolated from the surface of Kelp.</title>
        <authorList>
            <person name="Sun Y.Y."/>
            <person name="Gong Y."/>
            <person name="Du Z.J."/>
        </authorList>
    </citation>
    <scope>NUCLEOTIDE SEQUENCE [LARGE SCALE GENOMIC DNA]</scope>
    <source>
        <strain evidence="6 7">SDUM040013</strain>
    </source>
</reference>
<keyword evidence="2 4" id="KW-0547">Nucleotide-binding</keyword>
<evidence type="ECO:0000256" key="3">
    <source>
        <dbReference type="ARBA" id="ARBA00022840"/>
    </source>
</evidence>
<accession>A0ABU4RVX3</accession>
<dbReference type="PANTHER" id="PTHR43585:SF2">
    <property type="entry name" value="ATP-GRASP ENZYME FSQD"/>
    <property type="match status" value="1"/>
</dbReference>
<keyword evidence="1" id="KW-0436">Ligase</keyword>
<name>A0ABU4RVX3_9GAMM</name>
<sequence>MANDEKIDYAVPGCTDVSYSSCLSLNTSGTLPGLDSPAAHATLHNKKMFRDFLWQNNLSAPRVFDKSSAIQSLPIIVKPVDSFSGKGITHLEKPSEHALTIAYNKACAQSATGEVVIEEFVDGKLYSHSAFLSNGKVIDEHFVEETCSVCPFVVDISHLDYSLTSDIRTNIQREVESIAKELKLTDGLIHTQFISDGEKFWFVEITRRCPGDLYSQLIELSGATSYIKNFVAGFLGRSPQPSPKNHSPFILRQTVKAKTNLNHFWLEFSHPAPIKALIPLALPGQAMQAKETRQAIVFYECESQEHLLEVKDKLIQENTTLA</sequence>
<protein>
    <submittedName>
        <fullName evidence="6">ATP-grasp domain-containing protein</fullName>
    </submittedName>
</protein>
<dbReference type="InterPro" id="IPR011761">
    <property type="entry name" value="ATP-grasp"/>
</dbReference>
<dbReference type="InterPro" id="IPR052032">
    <property type="entry name" value="ATP-dep_AA_Ligase"/>
</dbReference>
<evidence type="ECO:0000256" key="4">
    <source>
        <dbReference type="PROSITE-ProRule" id="PRU00409"/>
    </source>
</evidence>
<evidence type="ECO:0000256" key="2">
    <source>
        <dbReference type="ARBA" id="ARBA00022741"/>
    </source>
</evidence>
<dbReference type="Proteomes" id="UP001273505">
    <property type="component" value="Unassembled WGS sequence"/>
</dbReference>
<keyword evidence="3 4" id="KW-0067">ATP-binding</keyword>
<dbReference type="PROSITE" id="PS50975">
    <property type="entry name" value="ATP_GRASP"/>
    <property type="match status" value="1"/>
</dbReference>
<dbReference type="PANTHER" id="PTHR43585">
    <property type="entry name" value="FUMIPYRROLE BIOSYNTHESIS PROTEIN C"/>
    <property type="match status" value="1"/>
</dbReference>
<comment type="caution">
    <text evidence="6">The sequence shown here is derived from an EMBL/GenBank/DDBJ whole genome shotgun (WGS) entry which is preliminary data.</text>
</comment>
<evidence type="ECO:0000256" key="1">
    <source>
        <dbReference type="ARBA" id="ARBA00022598"/>
    </source>
</evidence>
<gene>
    <name evidence="6" type="ORF">SCD92_06510</name>
</gene>
<dbReference type="Pfam" id="PF13535">
    <property type="entry name" value="ATP-grasp_4"/>
    <property type="match status" value="1"/>
</dbReference>
<dbReference type="Gene3D" id="3.30.470.20">
    <property type="entry name" value="ATP-grasp fold, B domain"/>
    <property type="match status" value="1"/>
</dbReference>
<feature type="domain" description="ATP-grasp" evidence="5">
    <location>
        <begin position="47"/>
        <end position="235"/>
    </location>
</feature>
<evidence type="ECO:0000313" key="6">
    <source>
        <dbReference type="EMBL" id="MDX6849005.1"/>
    </source>
</evidence>
<proteinExistence type="predicted"/>
<dbReference type="InterPro" id="IPR013815">
    <property type="entry name" value="ATP_grasp_subdomain_1"/>
</dbReference>
<dbReference type="RefSeq" id="WP_302723496.1">
    <property type="nucleotide sequence ID" value="NZ_JAULRU010000617.1"/>
</dbReference>
<keyword evidence="7" id="KW-1185">Reference proteome</keyword>
<dbReference type="SUPFAM" id="SSF56059">
    <property type="entry name" value="Glutathione synthetase ATP-binding domain-like"/>
    <property type="match status" value="1"/>
</dbReference>
<organism evidence="6 7">
    <name type="scientific">Gilvimarinus gilvus</name>
    <dbReference type="NCBI Taxonomy" id="3058038"/>
    <lineage>
        <taxon>Bacteria</taxon>
        <taxon>Pseudomonadati</taxon>
        <taxon>Pseudomonadota</taxon>
        <taxon>Gammaproteobacteria</taxon>
        <taxon>Cellvibrionales</taxon>
        <taxon>Cellvibrionaceae</taxon>
        <taxon>Gilvimarinus</taxon>
    </lineage>
</organism>
<dbReference type="EMBL" id="JAXAFO010000008">
    <property type="protein sequence ID" value="MDX6849005.1"/>
    <property type="molecule type" value="Genomic_DNA"/>
</dbReference>
<evidence type="ECO:0000259" key="5">
    <source>
        <dbReference type="PROSITE" id="PS50975"/>
    </source>
</evidence>
<evidence type="ECO:0000313" key="7">
    <source>
        <dbReference type="Proteomes" id="UP001273505"/>
    </source>
</evidence>
<dbReference type="Gene3D" id="3.30.1490.20">
    <property type="entry name" value="ATP-grasp fold, A domain"/>
    <property type="match status" value="1"/>
</dbReference>